<dbReference type="PROSITE" id="PS51898">
    <property type="entry name" value="TYR_RECOMBINASE"/>
    <property type="match status" value="1"/>
</dbReference>
<feature type="domain" description="Tyr recombinase" evidence="6">
    <location>
        <begin position="166"/>
        <end position="361"/>
    </location>
</feature>
<dbReference type="EMBL" id="AP026560">
    <property type="protein sequence ID" value="BDP42601.1"/>
    <property type="molecule type" value="Genomic_DNA"/>
</dbReference>
<dbReference type="InterPro" id="IPR002104">
    <property type="entry name" value="Integrase_catalytic"/>
</dbReference>
<gene>
    <name evidence="8" type="ORF">DAETH_25700</name>
</gene>
<evidence type="ECO:0000259" key="7">
    <source>
        <dbReference type="PROSITE" id="PS51900"/>
    </source>
</evidence>
<dbReference type="CDD" id="cd01189">
    <property type="entry name" value="INT_ICEBs1_C_like"/>
    <property type="match status" value="1"/>
</dbReference>
<evidence type="ECO:0000256" key="2">
    <source>
        <dbReference type="ARBA" id="ARBA00023125"/>
    </source>
</evidence>
<dbReference type="InterPro" id="IPR010998">
    <property type="entry name" value="Integrase_recombinase_N"/>
</dbReference>
<dbReference type="SUPFAM" id="SSF56349">
    <property type="entry name" value="DNA breaking-rejoining enzymes"/>
    <property type="match status" value="1"/>
</dbReference>
<comment type="similarity">
    <text evidence="1">Belongs to the 'phage' integrase family.</text>
</comment>
<dbReference type="PANTHER" id="PTHR30349:SF64">
    <property type="entry name" value="PROPHAGE INTEGRASE INTD-RELATED"/>
    <property type="match status" value="1"/>
</dbReference>
<name>A0ABM8AFP9_9DEIO</name>
<evidence type="ECO:0000256" key="3">
    <source>
        <dbReference type="ARBA" id="ARBA00023172"/>
    </source>
</evidence>
<sequence length="418" mass="47125">MASWRGLASYQDPETGERRRKSVSRKTREQAERALRGLIRSLPKTRTRRPRTAGEATWTVTGGPDSLGAYLGRWLEHKRRGVRPSTYRMYVTGLRPVDGPLGERELTSLTVLDIQALVDALCPTHGPRAAGQALHLLRMALRQAIRWQLLPANVAEHVDKPRVEREEMTVWTPRQAGRFLEVADGHRLGPLFTLALGTGLRRGELLALTWEDLDFGERVLTVRRSLMKDERGREVVGVPKTRASRRRIVLAQDVLDTLHLHWEREHRGGKPPEKTVPVFPSASGNHVEQRHLQRTFEALIQEAEVPRIRFHDLRHTAASLLIRQGVPPKVVSDRLGHRNVAFTLQVYTHVYDDQREAAALPLSRLLSGGPGVPPGKDVPGPDLTRGLNALHRWHAALTEFLREAPEWAQRVAVDALPL</sequence>
<feature type="domain" description="Core-binding (CB)" evidence="7">
    <location>
        <begin position="65"/>
        <end position="149"/>
    </location>
</feature>
<feature type="region of interest" description="Disordered" evidence="5">
    <location>
        <begin position="1"/>
        <end position="30"/>
    </location>
</feature>
<keyword evidence="9" id="KW-1185">Reference proteome</keyword>
<evidence type="ECO:0000259" key="6">
    <source>
        <dbReference type="PROSITE" id="PS51898"/>
    </source>
</evidence>
<evidence type="ECO:0000256" key="5">
    <source>
        <dbReference type="SAM" id="MobiDB-lite"/>
    </source>
</evidence>
<protein>
    <submittedName>
        <fullName evidence="8">Site-specific integrase</fullName>
    </submittedName>
</protein>
<reference evidence="8" key="1">
    <citation type="submission" date="2022-07" db="EMBL/GenBank/DDBJ databases">
        <title>Complete Genome Sequence of the Radioresistant Bacterium Deinococcus aetherius ST0316, Isolated from the Air Dust collected in Lower Stratosphere above Japan.</title>
        <authorList>
            <person name="Satoh K."/>
            <person name="Hagiwara K."/>
            <person name="Katsumata K."/>
            <person name="Kubo A."/>
            <person name="Yokobori S."/>
            <person name="Yamagishi A."/>
            <person name="Oono Y."/>
            <person name="Narumi I."/>
        </authorList>
    </citation>
    <scope>NUCLEOTIDE SEQUENCE</scope>
    <source>
        <strain evidence="8">ST0316</strain>
    </source>
</reference>
<accession>A0ABM8AFP9</accession>
<evidence type="ECO:0000256" key="4">
    <source>
        <dbReference type="PROSITE-ProRule" id="PRU01248"/>
    </source>
</evidence>
<dbReference type="PANTHER" id="PTHR30349">
    <property type="entry name" value="PHAGE INTEGRASE-RELATED"/>
    <property type="match status" value="1"/>
</dbReference>
<dbReference type="Gene3D" id="1.10.150.130">
    <property type="match status" value="1"/>
</dbReference>
<proteinExistence type="inferred from homology"/>
<dbReference type="Pfam" id="PF00589">
    <property type="entry name" value="Phage_integrase"/>
    <property type="match status" value="1"/>
</dbReference>
<dbReference type="InterPro" id="IPR050090">
    <property type="entry name" value="Tyrosine_recombinase_XerCD"/>
</dbReference>
<keyword evidence="3" id="KW-0233">DNA recombination</keyword>
<evidence type="ECO:0000313" key="9">
    <source>
        <dbReference type="Proteomes" id="UP001064971"/>
    </source>
</evidence>
<dbReference type="InterPro" id="IPR013762">
    <property type="entry name" value="Integrase-like_cat_sf"/>
</dbReference>
<keyword evidence="2 4" id="KW-0238">DNA-binding</keyword>
<organism evidence="8 9">
    <name type="scientific">Deinococcus aetherius</name>
    <dbReference type="NCBI Taxonomy" id="200252"/>
    <lineage>
        <taxon>Bacteria</taxon>
        <taxon>Thermotogati</taxon>
        <taxon>Deinococcota</taxon>
        <taxon>Deinococci</taxon>
        <taxon>Deinococcales</taxon>
        <taxon>Deinococcaceae</taxon>
        <taxon>Deinococcus</taxon>
    </lineage>
</organism>
<dbReference type="Proteomes" id="UP001064971">
    <property type="component" value="Chromosome"/>
</dbReference>
<dbReference type="InterPro" id="IPR044068">
    <property type="entry name" value="CB"/>
</dbReference>
<evidence type="ECO:0000256" key="1">
    <source>
        <dbReference type="ARBA" id="ARBA00008857"/>
    </source>
</evidence>
<evidence type="ECO:0000313" key="8">
    <source>
        <dbReference type="EMBL" id="BDP42601.1"/>
    </source>
</evidence>
<dbReference type="Gene3D" id="1.10.443.10">
    <property type="entry name" value="Intergrase catalytic core"/>
    <property type="match status" value="1"/>
</dbReference>
<dbReference type="InterPro" id="IPR011010">
    <property type="entry name" value="DNA_brk_join_enz"/>
</dbReference>
<dbReference type="PROSITE" id="PS51900">
    <property type="entry name" value="CB"/>
    <property type="match status" value="1"/>
</dbReference>